<dbReference type="SUPFAM" id="SSF81296">
    <property type="entry name" value="E set domains"/>
    <property type="match status" value="1"/>
</dbReference>
<comment type="subcellular location">
    <subcellularLocation>
        <location evidence="1">Plastid</location>
        <location evidence="1">Amyloplast</location>
    </subcellularLocation>
</comment>
<dbReference type="Proteomes" id="UP000028840">
    <property type="component" value="Unassembled WGS sequence"/>
</dbReference>
<evidence type="ECO:0000313" key="10">
    <source>
        <dbReference type="Proteomes" id="UP000028840"/>
    </source>
</evidence>
<reference evidence="9 10" key="1">
    <citation type="submission" date="2014-08" db="EMBL/GenBank/DDBJ databases">
        <authorList>
            <person name="Sibley D."/>
            <person name="Venepally P."/>
            <person name="Karamycheva S."/>
            <person name="Hadjithomas M."/>
            <person name="Khan A."/>
            <person name="Brunk B."/>
            <person name="Roos D."/>
            <person name="Caler E."/>
            <person name="Lorenzi H."/>
        </authorList>
    </citation>
    <scope>NUCLEOTIDE SEQUENCE [LARGE SCALE GENOMIC DNA]</scope>
    <source>
        <strain evidence="9 10">VAND</strain>
    </source>
</reference>
<feature type="domain" description="Glycosyl transferase family 1" evidence="6">
    <location>
        <begin position="163"/>
        <end position="347"/>
    </location>
</feature>
<dbReference type="PANTHER" id="PTHR45825">
    <property type="entry name" value="GRANULE-BOUND STARCH SYNTHASE 1, CHLOROPLASTIC/AMYLOPLASTIC"/>
    <property type="match status" value="1"/>
</dbReference>
<evidence type="ECO:0000256" key="5">
    <source>
        <dbReference type="SAM" id="MobiDB-lite"/>
    </source>
</evidence>
<dbReference type="Gene3D" id="2.60.40.10">
    <property type="entry name" value="Immunoglobulins"/>
    <property type="match status" value="1"/>
</dbReference>
<keyword evidence="4" id="KW-0934">Plastid</keyword>
<sequence length="632" mass="70462">LIITNDWPTCLIPAYAKQRFFGSVFDCTTFYHIIHNLDSSYEGRIYLNKREDVYWLHGLPTDLLVDPHWHNFVINPSRCVLLQCDGWGTVSPSYRDELMNEGGKGNASPLAPLLRRHHHPFATPNGIPIKLRLERLKKLGFRNHWEAKAALQRHYFNFEKGDESIPLLAFIGRITQQKGVHLIVELAENLIRRYNGRVQILVGGMANWNDGYAARCANQMMDLRARFPHSFWADPGEFFCNGALVNLGADFGLMPSLFEPGGIVQHEFFIAGTPVVAFRTGGLKDTVREGSVTPGLGGGKISVESARQNNGFTFDAYTAGDFLFAIERALRVFSDRAKYEQLRANARASVVSCEESARAWLGEFARLRKKIPVNEKRVQEIFERLPDWSEAEWRLRRGTAPAFSSFLPSFSSESPVKPPAGTVVASLPRGPIPTSPFPPATLLGLLQFCEDREMHMHAADRAVQLGGRAGLSPRGDSFDVSPISEESEGSADEVRRRELRESPENEGEETGRQDGDRDGASGPASGEKREGNARKSTSARTADALLPCRIKYVPVPGKPRPRSVAVAGTFDDWRVRRPLSWDNALQAFVLSLALRPGRYLYKLVVDGEWVCVSDAPQETDSLGNTNNFLQVP</sequence>
<dbReference type="InterPro" id="IPR032640">
    <property type="entry name" value="AMPK1_CBM"/>
</dbReference>
<evidence type="ECO:0000256" key="1">
    <source>
        <dbReference type="ARBA" id="ARBA00004602"/>
    </source>
</evidence>
<reference evidence="9 10" key="2">
    <citation type="journal article" date="2015" name="Eukaryot. Cell">
        <title>Genetic mapping reveals that sinefungin resistance in Toxoplasma gondii is controlled by a putative amino acid transporter locus that can be used as a negative selectable marker.</title>
        <authorList>
            <person name="Behnke M.S."/>
            <person name="Khan A."/>
            <person name="Sibley L.D."/>
        </authorList>
    </citation>
    <scope>NUCLEOTIDE SEQUENCE [LARGE SCALE GENOMIC DNA]</scope>
    <source>
        <strain evidence="9 10">VAND</strain>
    </source>
</reference>
<evidence type="ECO:0000256" key="3">
    <source>
        <dbReference type="ARBA" id="ARBA00022679"/>
    </source>
</evidence>
<evidence type="ECO:0000256" key="2">
    <source>
        <dbReference type="ARBA" id="ARBA00022676"/>
    </source>
</evidence>
<dbReference type="EMBL" id="AEYJ02001278">
    <property type="protein sequence ID" value="KFH03498.1"/>
    <property type="molecule type" value="Genomic_DNA"/>
</dbReference>
<dbReference type="InterPro" id="IPR014756">
    <property type="entry name" value="Ig_E-set"/>
</dbReference>
<dbReference type="Gene3D" id="3.40.50.2000">
    <property type="entry name" value="Glycogen Phosphorylase B"/>
    <property type="match status" value="2"/>
</dbReference>
<keyword evidence="4" id="KW-0035">Amyloplast</keyword>
<feature type="domain" description="AMP-activated protein kinase glycogen-binding" evidence="8">
    <location>
        <begin position="562"/>
        <end position="631"/>
    </location>
</feature>
<dbReference type="Pfam" id="PF16561">
    <property type="entry name" value="AMPK1_CBM"/>
    <property type="match status" value="1"/>
</dbReference>
<name>A0A086PT16_TOXGO</name>
<proteinExistence type="predicted"/>
<dbReference type="SUPFAM" id="SSF53756">
    <property type="entry name" value="UDP-Glycosyltransferase/glycogen phosphorylase"/>
    <property type="match status" value="1"/>
</dbReference>
<feature type="domain" description="Starch synthase catalytic" evidence="7">
    <location>
        <begin position="2"/>
        <end position="104"/>
    </location>
</feature>
<feature type="compositionally biased region" description="Basic and acidic residues" evidence="5">
    <location>
        <begin position="492"/>
        <end position="519"/>
    </location>
</feature>
<dbReference type="Pfam" id="PF00534">
    <property type="entry name" value="Glycos_transf_1"/>
    <property type="match status" value="1"/>
</dbReference>
<evidence type="ECO:0000313" key="9">
    <source>
        <dbReference type="EMBL" id="KFH03498.1"/>
    </source>
</evidence>
<dbReference type="GO" id="GO:0009011">
    <property type="term" value="F:alpha-1,4-glucan glucosyltransferase (ADP-glucose donor) activity"/>
    <property type="evidence" value="ECO:0007669"/>
    <property type="project" value="UniProtKB-EC"/>
</dbReference>
<feature type="non-terminal residue" evidence="9">
    <location>
        <position position="1"/>
    </location>
</feature>
<keyword evidence="3 9" id="KW-0808">Transferase</keyword>
<dbReference type="EC" id="2.4.1.21" evidence="9"/>
<accession>A0A086PT16</accession>
<dbReference type="CDD" id="cd02859">
    <property type="entry name" value="E_set_AMPKbeta_like_N"/>
    <property type="match status" value="1"/>
</dbReference>
<evidence type="ECO:0000259" key="8">
    <source>
        <dbReference type="Pfam" id="PF16561"/>
    </source>
</evidence>
<dbReference type="VEuPathDB" id="ToxoDB:TGVAND_222800D"/>
<dbReference type="InterPro" id="IPR013783">
    <property type="entry name" value="Ig-like_fold"/>
</dbReference>
<gene>
    <name evidence="9" type="ORF">TGVAND_222800D</name>
</gene>
<evidence type="ECO:0000256" key="4">
    <source>
        <dbReference type="ARBA" id="ARBA00023234"/>
    </source>
</evidence>
<dbReference type="AlphaFoldDB" id="A0A086PT16"/>
<feature type="region of interest" description="Disordered" evidence="5">
    <location>
        <begin position="468"/>
        <end position="540"/>
    </location>
</feature>
<comment type="caution">
    <text evidence="9">The sequence shown here is derived from an EMBL/GenBank/DDBJ whole genome shotgun (WGS) entry which is preliminary data.</text>
</comment>
<keyword evidence="2 9" id="KW-0328">Glycosyltransferase</keyword>
<dbReference type="InterPro" id="IPR013534">
    <property type="entry name" value="Starch_synth_cat_dom"/>
</dbReference>
<protein>
    <submittedName>
        <fullName evidence="9">Putative glycogen synthase</fullName>
        <ecNumber evidence="9">2.4.1.21</ecNumber>
    </submittedName>
</protein>
<dbReference type="InterPro" id="IPR001296">
    <property type="entry name" value="Glyco_trans_1"/>
</dbReference>
<dbReference type="Pfam" id="PF08323">
    <property type="entry name" value="Glyco_transf_5"/>
    <property type="match status" value="1"/>
</dbReference>
<dbReference type="PANTHER" id="PTHR45825:SF11">
    <property type="entry name" value="ALPHA AMYLASE DOMAIN-CONTAINING PROTEIN"/>
    <property type="match status" value="1"/>
</dbReference>
<evidence type="ECO:0000259" key="6">
    <source>
        <dbReference type="Pfam" id="PF00534"/>
    </source>
</evidence>
<organism evidence="9 10">
    <name type="scientific">Toxoplasma gondii VAND</name>
    <dbReference type="NCBI Taxonomy" id="933077"/>
    <lineage>
        <taxon>Eukaryota</taxon>
        <taxon>Sar</taxon>
        <taxon>Alveolata</taxon>
        <taxon>Apicomplexa</taxon>
        <taxon>Conoidasida</taxon>
        <taxon>Coccidia</taxon>
        <taxon>Eucoccidiorida</taxon>
        <taxon>Eimeriorina</taxon>
        <taxon>Sarcocystidae</taxon>
        <taxon>Toxoplasma</taxon>
    </lineage>
</organism>
<evidence type="ECO:0000259" key="7">
    <source>
        <dbReference type="Pfam" id="PF08323"/>
    </source>
</evidence>